<dbReference type="AlphaFoldDB" id="A0A024LS59"/>
<gene>
    <name evidence="2" type="ORF">BN1046_01134</name>
</gene>
<feature type="chain" id="PRO_5001531922" evidence="1">
    <location>
        <begin position="24"/>
        <end position="181"/>
    </location>
</feature>
<protein>
    <submittedName>
        <fullName evidence="2">Uncharacterized protein</fullName>
    </submittedName>
</protein>
<feature type="signal peptide" evidence="1">
    <location>
        <begin position="1"/>
        <end position="23"/>
    </location>
</feature>
<keyword evidence="1" id="KW-0732">Signal</keyword>
<proteinExistence type="predicted"/>
<dbReference type="EMBL" id="HG977196">
    <property type="protein sequence ID" value="CDP80215.1"/>
    <property type="molecule type" value="Genomic_DNA"/>
</dbReference>
<reference evidence="2" key="2">
    <citation type="submission" date="2014-05" db="EMBL/GenBank/DDBJ databases">
        <title>Genome sequencing of Bartonella spp. isolated from human blood.</title>
        <authorList>
            <person name="Raoult D."/>
        </authorList>
    </citation>
    <scope>NUCLEOTIDE SEQUENCE</scope>
    <source>
        <strain evidence="2">MVT06</strain>
    </source>
</reference>
<evidence type="ECO:0000256" key="1">
    <source>
        <dbReference type="SAM" id="SignalP"/>
    </source>
</evidence>
<name>A0A024LS59_9HYPH</name>
<accession>A0A024LS59</accession>
<evidence type="ECO:0000313" key="2">
    <source>
        <dbReference type="EMBL" id="CDP80215.1"/>
    </source>
</evidence>
<organism evidence="2">
    <name type="scientific">Bartonella schoenbuchensis</name>
    <dbReference type="NCBI Taxonomy" id="165694"/>
    <lineage>
        <taxon>Bacteria</taxon>
        <taxon>Pseudomonadati</taxon>
        <taxon>Pseudomonadota</taxon>
        <taxon>Alphaproteobacteria</taxon>
        <taxon>Hyphomicrobiales</taxon>
        <taxon>Bartonellaceae</taxon>
        <taxon>Bartonella</taxon>
    </lineage>
</organism>
<reference evidence="2" key="1">
    <citation type="submission" date="2013-11" db="EMBL/GenBank/DDBJ databases">
        <authorList>
            <person name="GENOMES U."/>
        </authorList>
    </citation>
    <scope>NUCLEOTIDE SEQUENCE</scope>
    <source>
        <strain evidence="2">MVT06</strain>
    </source>
</reference>
<sequence length="181" mass="20512" precursor="true">MLQIYRSFFILLCLASIISTVQANGVTDEELINLQKEISIYNKALKEIDSDAILNAIPPKIIESLAVKKNLNKAQFQQIIKSQIEQLAKNYKIENIKIDQTQKREGKLDNGIPYFIMPLEIAITINSGKKSCIKSEIIALLENNQWYFIRGNDDTALNITNEAFPGLEKIKINSTKIIKIS</sequence>